<evidence type="ECO:0000313" key="2">
    <source>
        <dbReference type="Proteomes" id="UP000607653"/>
    </source>
</evidence>
<dbReference type="AlphaFoldDB" id="A0A822Z4Q1"/>
<comment type="caution">
    <text evidence="1">The sequence shown here is derived from an EMBL/GenBank/DDBJ whole genome shotgun (WGS) entry which is preliminary data.</text>
</comment>
<proteinExistence type="predicted"/>
<dbReference type="Proteomes" id="UP000607653">
    <property type="component" value="Unassembled WGS sequence"/>
</dbReference>
<dbReference type="EMBL" id="DUZY01000005">
    <property type="protein sequence ID" value="DAD38661.1"/>
    <property type="molecule type" value="Genomic_DNA"/>
</dbReference>
<name>A0A822Z4Q1_NELNU</name>
<accession>A0A822Z4Q1</accession>
<keyword evidence="2" id="KW-1185">Reference proteome</keyword>
<sequence length="82" mass="9631">MPLSESEKYSRCILEETRSNSTWHITSSTTPNCESESHFYAMMDCYCEKTWSNTPQCKIRYCHQCAQIRCGGLLKQARREVR</sequence>
<reference evidence="1 2" key="1">
    <citation type="journal article" date="2020" name="Mol. Biol. Evol.">
        <title>Distinct Expression and Methylation Patterns for Genes with Different Fates following a Single Whole-Genome Duplication in Flowering Plants.</title>
        <authorList>
            <person name="Shi T."/>
            <person name="Rahmani R.S."/>
            <person name="Gugger P.F."/>
            <person name="Wang M."/>
            <person name="Li H."/>
            <person name="Zhang Y."/>
            <person name="Li Z."/>
            <person name="Wang Q."/>
            <person name="Van de Peer Y."/>
            <person name="Marchal K."/>
            <person name="Chen J."/>
        </authorList>
    </citation>
    <scope>NUCLEOTIDE SEQUENCE [LARGE SCALE GENOMIC DNA]</scope>
    <source>
        <tissue evidence="1">Leaf</tissue>
    </source>
</reference>
<evidence type="ECO:0000313" key="1">
    <source>
        <dbReference type="EMBL" id="DAD38661.1"/>
    </source>
</evidence>
<protein>
    <submittedName>
        <fullName evidence="1">Uncharacterized protein</fullName>
    </submittedName>
</protein>
<gene>
    <name evidence="1" type="ORF">HUJ06_012983</name>
</gene>
<organism evidence="1 2">
    <name type="scientific">Nelumbo nucifera</name>
    <name type="common">Sacred lotus</name>
    <dbReference type="NCBI Taxonomy" id="4432"/>
    <lineage>
        <taxon>Eukaryota</taxon>
        <taxon>Viridiplantae</taxon>
        <taxon>Streptophyta</taxon>
        <taxon>Embryophyta</taxon>
        <taxon>Tracheophyta</taxon>
        <taxon>Spermatophyta</taxon>
        <taxon>Magnoliopsida</taxon>
        <taxon>Proteales</taxon>
        <taxon>Nelumbonaceae</taxon>
        <taxon>Nelumbo</taxon>
    </lineage>
</organism>